<name>A0A5C2RLK5_9APHY</name>
<protein>
    <submittedName>
        <fullName evidence="2">Uncharacterized protein</fullName>
    </submittedName>
</protein>
<feature type="compositionally biased region" description="Acidic residues" evidence="1">
    <location>
        <begin position="108"/>
        <end position="118"/>
    </location>
</feature>
<feature type="region of interest" description="Disordered" evidence="1">
    <location>
        <begin position="505"/>
        <end position="532"/>
    </location>
</feature>
<feature type="region of interest" description="Disordered" evidence="1">
    <location>
        <begin position="312"/>
        <end position="359"/>
    </location>
</feature>
<feature type="region of interest" description="Disordered" evidence="1">
    <location>
        <begin position="567"/>
        <end position="716"/>
    </location>
</feature>
<feature type="region of interest" description="Disordered" evidence="1">
    <location>
        <begin position="213"/>
        <end position="237"/>
    </location>
</feature>
<feature type="compositionally biased region" description="Polar residues" evidence="1">
    <location>
        <begin position="599"/>
        <end position="609"/>
    </location>
</feature>
<feature type="compositionally biased region" description="Low complexity" evidence="1">
    <location>
        <begin position="79"/>
        <end position="107"/>
    </location>
</feature>
<dbReference type="OrthoDB" id="2757442at2759"/>
<dbReference type="Proteomes" id="UP000313359">
    <property type="component" value="Unassembled WGS sequence"/>
</dbReference>
<feature type="region of interest" description="Disordered" evidence="1">
    <location>
        <begin position="730"/>
        <end position="794"/>
    </location>
</feature>
<evidence type="ECO:0000313" key="2">
    <source>
        <dbReference type="EMBL" id="RPD52528.1"/>
    </source>
</evidence>
<feature type="region of interest" description="Disordered" evidence="1">
    <location>
        <begin position="401"/>
        <end position="467"/>
    </location>
</feature>
<keyword evidence="3" id="KW-1185">Reference proteome</keyword>
<feature type="compositionally biased region" description="Low complexity" evidence="1">
    <location>
        <begin position="447"/>
        <end position="464"/>
    </location>
</feature>
<feature type="region of interest" description="Disordered" evidence="1">
    <location>
        <begin position="1"/>
        <end position="168"/>
    </location>
</feature>
<feature type="compositionally biased region" description="Low complexity" evidence="1">
    <location>
        <begin position="316"/>
        <end position="330"/>
    </location>
</feature>
<dbReference type="AlphaFoldDB" id="A0A5C2RLK5"/>
<proteinExistence type="predicted"/>
<evidence type="ECO:0000256" key="1">
    <source>
        <dbReference type="SAM" id="MobiDB-lite"/>
    </source>
</evidence>
<evidence type="ECO:0000313" key="3">
    <source>
        <dbReference type="Proteomes" id="UP000313359"/>
    </source>
</evidence>
<gene>
    <name evidence="2" type="ORF">L227DRAFT_40385</name>
</gene>
<feature type="compositionally biased region" description="Basic and acidic residues" evidence="1">
    <location>
        <begin position="50"/>
        <end position="63"/>
    </location>
</feature>
<organism evidence="2 3">
    <name type="scientific">Lentinus tigrinus ALCF2SS1-6</name>
    <dbReference type="NCBI Taxonomy" id="1328759"/>
    <lineage>
        <taxon>Eukaryota</taxon>
        <taxon>Fungi</taxon>
        <taxon>Dikarya</taxon>
        <taxon>Basidiomycota</taxon>
        <taxon>Agaricomycotina</taxon>
        <taxon>Agaricomycetes</taxon>
        <taxon>Polyporales</taxon>
        <taxon>Polyporaceae</taxon>
        <taxon>Lentinus</taxon>
    </lineage>
</organism>
<sequence>MADPFYTLNMPSASNAHKRSYDDIAPEPDAGGSAPSGSRGESIDSPDDTSNSRERNKRPRNETTDSSYTSEVEDILLPSNTSVSSSSSGSSYHSARSAFTAASPPLLEVEEVLEDDPSDPVLHSPEPFASDSLPPTWEDTLSMMSGPIQISSPPPARPAEVPDSEEQFRRTMERVDAFDREMSALRQSPFRPSDPTDWALWNDPLLSSSGSAFSSFPRVPDPHPTVSEPPATGARAAHRALHATDRLQPTSSSMLHDDPLSNVPRVNLPRVLPRVPGLAMGSRFSQLERDAARYGDTVGRGRAREDILDRLLGEQPSRSSPLPSFSTSIDSARRAAQRRAHVTPVPLPTRRPDPPTSNSYYFPDLHAFVDDYWQRENDRQLEGFDRTIREAEEHRQRTAEFLAQAEEGPYRSSLPSRSMRDPTASVSSGYSTLRGALDDSAARRRSLSSLGSRASPTLSTSTRPTTDRFNHRRSLALFDGPVQSIGEDSGLDLLVHDDIEPAPYLRDHGLPSIRPSASREPEPPRPSMDHALPSFLYPRESSSYALTQPPRMPSYLETISRQRSSNINGLRRRVRARSPSAPSPPLIDISPLWEDVDESWNSTAGSSIDTIRRPRRRVHREPATLLDPVPPRRDPSPDPLDAFEPEPPIWGSTAGSSTNFEPSRRPRHRAPIDPVYPIPPPRYSSLDLSDAVSPALRQSSTTAAHTRSRSTRSIDLNAFREGPFRATLARSVAYSRETRQQQSQVSAERERPANAQSQNAGSAFSDSSEEDEEPWNRAERSSTSGTSEHGFERPVDQLRDLVSRPSATPTSDLVSRPSAAPTTSIHRTLLDPVGTASAGATAILLSCSRTRQHGHHPSFQRSTAFRCCDVLT</sequence>
<feature type="compositionally biased region" description="Polar residues" evidence="1">
    <location>
        <begin position="754"/>
        <end position="764"/>
    </location>
</feature>
<dbReference type="EMBL" id="ML122354">
    <property type="protein sequence ID" value="RPD52528.1"/>
    <property type="molecule type" value="Genomic_DNA"/>
</dbReference>
<reference evidence="2" key="1">
    <citation type="journal article" date="2018" name="Genome Biol. Evol.">
        <title>Genomics and development of Lentinus tigrinus, a white-rot wood-decaying mushroom with dimorphic fruiting bodies.</title>
        <authorList>
            <person name="Wu B."/>
            <person name="Xu Z."/>
            <person name="Knudson A."/>
            <person name="Carlson A."/>
            <person name="Chen N."/>
            <person name="Kovaka S."/>
            <person name="LaButti K."/>
            <person name="Lipzen A."/>
            <person name="Pennachio C."/>
            <person name="Riley R."/>
            <person name="Schakwitz W."/>
            <person name="Umezawa K."/>
            <person name="Ohm R.A."/>
            <person name="Grigoriev I.V."/>
            <person name="Nagy L.G."/>
            <person name="Gibbons J."/>
            <person name="Hibbett D."/>
        </authorList>
    </citation>
    <scope>NUCLEOTIDE SEQUENCE [LARGE SCALE GENOMIC DNA]</scope>
    <source>
        <strain evidence="2">ALCF2SS1-6</strain>
    </source>
</reference>
<accession>A0A5C2RLK5</accession>